<evidence type="ECO:0000313" key="1">
    <source>
        <dbReference type="EMBL" id="GAH62263.1"/>
    </source>
</evidence>
<accession>X1IXJ1</accession>
<comment type="caution">
    <text evidence="1">The sequence shown here is derived from an EMBL/GenBank/DDBJ whole genome shotgun (WGS) entry which is preliminary data.</text>
</comment>
<feature type="non-terminal residue" evidence="1">
    <location>
        <position position="1"/>
    </location>
</feature>
<evidence type="ECO:0008006" key="2">
    <source>
        <dbReference type="Google" id="ProtNLM"/>
    </source>
</evidence>
<sequence length="259" mass="29603">QCYCESGALSQYAVISKEILLARYSALFQQTTEGPSLAPVRTKKGLNPEFLAQSLSRRPILLIGDIGVGKTIFIKHLYKVRAPSVFANALVFYVDFGSRPIIEEDLKSVIANEIEGQLLEEYGINIYERNFVHGVLYRDLEEFEKGIHGDIREFAPETFRAKQVEYLEEKLSNKEQYLGLSLMHISKGWKKQLVVFLDNVDQRPHEFQEHAFLIGQSMAANWPVTVFISMRPETFYRSRVSGIISAYHPRAFTIAPPRV</sequence>
<dbReference type="EMBL" id="BARU01032885">
    <property type="protein sequence ID" value="GAH62263.1"/>
    <property type="molecule type" value="Genomic_DNA"/>
</dbReference>
<reference evidence="1" key="1">
    <citation type="journal article" date="2014" name="Front. Microbiol.">
        <title>High frequency of phylogenetically diverse reductive dehalogenase-homologous genes in deep subseafloor sedimentary metagenomes.</title>
        <authorList>
            <person name="Kawai M."/>
            <person name="Futagami T."/>
            <person name="Toyoda A."/>
            <person name="Takaki Y."/>
            <person name="Nishi S."/>
            <person name="Hori S."/>
            <person name="Arai W."/>
            <person name="Tsubouchi T."/>
            <person name="Morono Y."/>
            <person name="Uchiyama I."/>
            <person name="Ito T."/>
            <person name="Fujiyama A."/>
            <person name="Inagaki F."/>
            <person name="Takami H."/>
        </authorList>
    </citation>
    <scope>NUCLEOTIDE SEQUENCE</scope>
    <source>
        <strain evidence="1">Expedition CK06-06</strain>
    </source>
</reference>
<proteinExistence type="predicted"/>
<organism evidence="1">
    <name type="scientific">marine sediment metagenome</name>
    <dbReference type="NCBI Taxonomy" id="412755"/>
    <lineage>
        <taxon>unclassified sequences</taxon>
        <taxon>metagenomes</taxon>
        <taxon>ecological metagenomes</taxon>
    </lineage>
</organism>
<dbReference type="AlphaFoldDB" id="X1IXJ1"/>
<dbReference type="SUPFAM" id="SSF52540">
    <property type="entry name" value="P-loop containing nucleoside triphosphate hydrolases"/>
    <property type="match status" value="1"/>
</dbReference>
<protein>
    <recommendedName>
        <fullName evidence="2">Orc1-like AAA ATPase domain-containing protein</fullName>
    </recommendedName>
</protein>
<gene>
    <name evidence="1" type="ORF">S03H2_51799</name>
</gene>
<feature type="non-terminal residue" evidence="1">
    <location>
        <position position="259"/>
    </location>
</feature>
<dbReference type="InterPro" id="IPR027417">
    <property type="entry name" value="P-loop_NTPase"/>
</dbReference>
<dbReference type="Gene3D" id="3.40.50.300">
    <property type="entry name" value="P-loop containing nucleotide triphosphate hydrolases"/>
    <property type="match status" value="1"/>
</dbReference>
<name>X1IXJ1_9ZZZZ</name>